<dbReference type="Proteomes" id="UP000058020">
    <property type="component" value="Chromosome"/>
</dbReference>
<gene>
    <name evidence="2" type="ORF">SP60_06240</name>
</gene>
<dbReference type="EMBL" id="CP010552">
    <property type="protein sequence ID" value="ALE52836.1"/>
    <property type="molecule type" value="Genomic_DNA"/>
</dbReference>
<organism evidence="2 3">
    <name type="scientific">Candidatus Thioglobus autotrophicus</name>
    <dbReference type="NCBI Taxonomy" id="1705394"/>
    <lineage>
        <taxon>Bacteria</taxon>
        <taxon>Pseudomonadati</taxon>
        <taxon>Pseudomonadota</taxon>
        <taxon>Gammaproteobacteria</taxon>
        <taxon>Candidatus Pseudothioglobaceae</taxon>
        <taxon>Candidatus Thioglobus</taxon>
    </lineage>
</organism>
<dbReference type="OrthoDB" id="9806939at2"/>
<proteinExistence type="predicted"/>
<dbReference type="Gene3D" id="2.40.50.100">
    <property type="match status" value="1"/>
</dbReference>
<name>A0A0M5LEP0_9GAMM</name>
<dbReference type="KEGG" id="tho:SP60_06240"/>
<evidence type="ECO:0000256" key="1">
    <source>
        <dbReference type="SAM" id="SignalP"/>
    </source>
</evidence>
<sequence>MKFNSWLALSMLLSGATLALDIYPQVSSTIVEIIPPGKQVSSGDVLVKLDDRQAQLTLQHLKAIGNIKQQAFDDALLVFDQTQELYDRMVASHRDLDIAKMARNAQKRELDAHNVLIKIQMIELEKYQIKSPISGVVKQTPDLRNATNIAIPKVLIVIE</sequence>
<dbReference type="GO" id="GO:0015562">
    <property type="term" value="F:efflux transmembrane transporter activity"/>
    <property type="evidence" value="ECO:0007669"/>
    <property type="project" value="TreeGrafter"/>
</dbReference>
<dbReference type="GO" id="GO:1990281">
    <property type="term" value="C:efflux pump complex"/>
    <property type="evidence" value="ECO:0007669"/>
    <property type="project" value="TreeGrafter"/>
</dbReference>
<dbReference type="RefSeq" id="WP_053951806.1">
    <property type="nucleotide sequence ID" value="NZ_CP010552.1"/>
</dbReference>
<keyword evidence="3" id="KW-1185">Reference proteome</keyword>
<keyword evidence="1" id="KW-0732">Signal</keyword>
<accession>A0A0M5LEP0</accession>
<dbReference type="PANTHER" id="PTHR30469">
    <property type="entry name" value="MULTIDRUG RESISTANCE PROTEIN MDTA"/>
    <property type="match status" value="1"/>
</dbReference>
<feature type="chain" id="PRO_5005804956" description="Membrane fusion protein biotin-lipoyl like domain-containing protein" evidence="1">
    <location>
        <begin position="20"/>
        <end position="159"/>
    </location>
</feature>
<protein>
    <recommendedName>
        <fullName evidence="4">Membrane fusion protein biotin-lipoyl like domain-containing protein</fullName>
    </recommendedName>
</protein>
<dbReference type="PANTHER" id="PTHR30469:SF11">
    <property type="entry name" value="BLL4320 PROTEIN"/>
    <property type="match status" value="1"/>
</dbReference>
<feature type="signal peptide" evidence="1">
    <location>
        <begin position="1"/>
        <end position="19"/>
    </location>
</feature>
<dbReference type="AlphaFoldDB" id="A0A0M5LEP0"/>
<evidence type="ECO:0008006" key="4">
    <source>
        <dbReference type="Google" id="ProtNLM"/>
    </source>
</evidence>
<evidence type="ECO:0000313" key="3">
    <source>
        <dbReference type="Proteomes" id="UP000058020"/>
    </source>
</evidence>
<dbReference type="Gene3D" id="1.10.287.470">
    <property type="entry name" value="Helix hairpin bin"/>
    <property type="match status" value="1"/>
</dbReference>
<dbReference type="SUPFAM" id="SSF111369">
    <property type="entry name" value="HlyD-like secretion proteins"/>
    <property type="match status" value="1"/>
</dbReference>
<reference evidence="2 3" key="1">
    <citation type="journal article" date="2015" name="Genome Announc.">
        <title>Genome Sequence of 'Candidatus Thioglobus autotrophica' Strain EF1, a Chemoautotroph from the SUP05 Clade of Marine Gammaproteobacteria.</title>
        <authorList>
            <person name="Shah V."/>
            <person name="Morris R.M."/>
        </authorList>
    </citation>
    <scope>NUCLEOTIDE SEQUENCE [LARGE SCALE GENOMIC DNA]</scope>
    <source>
        <strain evidence="2 3">EF1</strain>
    </source>
</reference>
<evidence type="ECO:0000313" key="2">
    <source>
        <dbReference type="EMBL" id="ALE52836.1"/>
    </source>
</evidence>
<dbReference type="STRING" id="1705394.SP60_06240"/>